<reference evidence="3" key="1">
    <citation type="journal article" date="2019" name="Int. J. Syst. Evol. Microbiol.">
        <title>The Global Catalogue of Microorganisms (GCM) 10K type strain sequencing project: providing services to taxonomists for standard genome sequencing and annotation.</title>
        <authorList>
            <consortium name="The Broad Institute Genomics Platform"/>
            <consortium name="The Broad Institute Genome Sequencing Center for Infectious Disease"/>
            <person name="Wu L."/>
            <person name="Ma J."/>
        </authorList>
    </citation>
    <scope>NUCLEOTIDE SEQUENCE [LARGE SCALE GENOMIC DNA]</scope>
    <source>
        <strain evidence="3">JCM 17224</strain>
    </source>
</reference>
<sequence length="256" mass="28505">MAELHNPLFEDEKEFLERQKLEYERALLGDVDTIKEKGQQVGKYALIGAGLAGSVWLISKALGRKKHAYNDQENEDRELEYRRHQLQAKKTHKGAHFAPQHTGVDTAVADDLGFGGGQHQYDRGRTTATHDRAHLAPDVYHTDADAPFEPQSERLRQPRQTPGPYEAATYKAPSSEAANLAASAFQSFLQSDTGKMLIAQVTAVLMAYVAKKVGEYLPMVKNPDLATSPSYTTTEPETKDIDFTYHEEADAPHQPL</sequence>
<dbReference type="RefSeq" id="WP_345074985.1">
    <property type="nucleotide sequence ID" value="NZ_BAABDJ010000040.1"/>
</dbReference>
<evidence type="ECO:0000313" key="2">
    <source>
        <dbReference type="EMBL" id="GAA4019085.1"/>
    </source>
</evidence>
<evidence type="ECO:0000256" key="1">
    <source>
        <dbReference type="SAM" id="MobiDB-lite"/>
    </source>
</evidence>
<proteinExistence type="predicted"/>
<organism evidence="2 3">
    <name type="scientific">Hymenobacter fastidiosus</name>
    <dbReference type="NCBI Taxonomy" id="486264"/>
    <lineage>
        <taxon>Bacteria</taxon>
        <taxon>Pseudomonadati</taxon>
        <taxon>Bacteroidota</taxon>
        <taxon>Cytophagia</taxon>
        <taxon>Cytophagales</taxon>
        <taxon>Hymenobacteraceae</taxon>
        <taxon>Hymenobacter</taxon>
    </lineage>
</organism>
<comment type="caution">
    <text evidence="2">The sequence shown here is derived from an EMBL/GenBank/DDBJ whole genome shotgun (WGS) entry which is preliminary data.</text>
</comment>
<protein>
    <submittedName>
        <fullName evidence="2">Uncharacterized protein</fullName>
    </submittedName>
</protein>
<name>A0ABP7T0D3_9BACT</name>
<accession>A0ABP7T0D3</accession>
<dbReference type="EMBL" id="BAABDJ010000040">
    <property type="protein sequence ID" value="GAA4019085.1"/>
    <property type="molecule type" value="Genomic_DNA"/>
</dbReference>
<dbReference type="Proteomes" id="UP001500567">
    <property type="component" value="Unassembled WGS sequence"/>
</dbReference>
<gene>
    <name evidence="2" type="ORF">GCM10022408_36340</name>
</gene>
<feature type="region of interest" description="Disordered" evidence="1">
    <location>
        <begin position="143"/>
        <end position="168"/>
    </location>
</feature>
<evidence type="ECO:0000313" key="3">
    <source>
        <dbReference type="Proteomes" id="UP001500567"/>
    </source>
</evidence>
<keyword evidence="3" id="KW-1185">Reference proteome</keyword>